<comment type="subcellular location">
    <subcellularLocation>
        <location evidence="1">Membrane</location>
        <topology evidence="1">Single-pass membrane protein</topology>
    </subcellularLocation>
</comment>
<evidence type="ECO:0000256" key="7">
    <source>
        <dbReference type="ARBA" id="ARBA00023136"/>
    </source>
</evidence>
<protein>
    <recommendedName>
        <fullName evidence="8">Glycosyltransferase family 92 protein</fullName>
        <ecNumber evidence="8">2.4.1.-</ecNumber>
    </recommendedName>
</protein>
<evidence type="ECO:0000256" key="1">
    <source>
        <dbReference type="ARBA" id="ARBA00004167"/>
    </source>
</evidence>
<reference evidence="9 10" key="1">
    <citation type="journal article" date="2024" name="Nat. Commun.">
        <title>Phylogenomics reveals the evolutionary origins of lichenization in chlorophyte algae.</title>
        <authorList>
            <person name="Puginier C."/>
            <person name="Libourel C."/>
            <person name="Otte J."/>
            <person name="Skaloud P."/>
            <person name="Haon M."/>
            <person name="Grisel S."/>
            <person name="Petersen M."/>
            <person name="Berrin J.G."/>
            <person name="Delaux P.M."/>
            <person name="Dal Grande F."/>
            <person name="Keller J."/>
        </authorList>
    </citation>
    <scope>NUCLEOTIDE SEQUENCE [LARGE SCALE GENOMIC DNA]</scope>
    <source>
        <strain evidence="9 10">SAG 2523</strain>
    </source>
</reference>
<comment type="similarity">
    <text evidence="2 8">Belongs to the glycosyltransferase 92 family.</text>
</comment>
<keyword evidence="5" id="KW-0812">Transmembrane</keyword>
<dbReference type="AlphaFoldDB" id="A0AAW1TJQ4"/>
<evidence type="ECO:0000313" key="10">
    <source>
        <dbReference type="Proteomes" id="UP001485043"/>
    </source>
</evidence>
<comment type="caution">
    <text evidence="9">The sequence shown here is derived from an EMBL/GenBank/DDBJ whole genome shotgun (WGS) entry which is preliminary data.</text>
</comment>
<keyword evidence="10" id="KW-1185">Reference proteome</keyword>
<dbReference type="GO" id="GO:0016757">
    <property type="term" value="F:glycosyltransferase activity"/>
    <property type="evidence" value="ECO:0007669"/>
    <property type="project" value="UniProtKB-UniRule"/>
</dbReference>
<name>A0AAW1TJQ4_9CHLO</name>
<keyword evidence="4 8" id="KW-0808">Transferase</keyword>
<evidence type="ECO:0000256" key="3">
    <source>
        <dbReference type="ARBA" id="ARBA00022676"/>
    </source>
</evidence>
<sequence length="334" mass="38504">MASLLLRTQVASSEIDWTEQVTNTQSLMFLAGPPGQYHMESAIADIAGMNRKAEAQTSPATLMFLNDGHYSWPMRGYIVQCRWPMYKPDWAALAFNSLRELPLPVAVHEVETSRTGMLAACVGVAYSHQDSHEWLMYHSKLGVEWFHQYYVGGIHTDSKEPVQPFSEHHISSMSWQEIYPLGPDLRYLFSQITMYNECLYRLRHRFKYLVVIDTDEFIHLALPPHRIQQPALHAFLDDHMPEHVAAMLLLIWAYPKQCQPPSSSDSIVAQSTLREATAQMPGMYDYVSWINGRNKMIIRSQGVLELCVHRICTVADGWDKQQDPDRMLHRTIRR</sequence>
<gene>
    <name evidence="9" type="ORF">WJX84_005193</name>
</gene>
<accession>A0AAW1TJQ4</accession>
<evidence type="ECO:0000256" key="5">
    <source>
        <dbReference type="ARBA" id="ARBA00022692"/>
    </source>
</evidence>
<dbReference type="GO" id="GO:0005737">
    <property type="term" value="C:cytoplasm"/>
    <property type="evidence" value="ECO:0007669"/>
    <property type="project" value="TreeGrafter"/>
</dbReference>
<dbReference type="GO" id="GO:0016020">
    <property type="term" value="C:membrane"/>
    <property type="evidence" value="ECO:0007669"/>
    <property type="project" value="UniProtKB-SubCell"/>
</dbReference>
<keyword evidence="7" id="KW-0472">Membrane</keyword>
<organism evidence="9 10">
    <name type="scientific">Apatococcus fuscideae</name>
    <dbReference type="NCBI Taxonomy" id="2026836"/>
    <lineage>
        <taxon>Eukaryota</taxon>
        <taxon>Viridiplantae</taxon>
        <taxon>Chlorophyta</taxon>
        <taxon>core chlorophytes</taxon>
        <taxon>Trebouxiophyceae</taxon>
        <taxon>Chlorellales</taxon>
        <taxon>Chlorellaceae</taxon>
        <taxon>Apatococcus</taxon>
    </lineage>
</organism>
<dbReference type="Proteomes" id="UP001485043">
    <property type="component" value="Unassembled WGS sequence"/>
</dbReference>
<keyword evidence="3 8" id="KW-0328">Glycosyltransferase</keyword>
<dbReference type="PANTHER" id="PTHR21461">
    <property type="entry name" value="GLYCOSYLTRANSFERASE FAMILY 92 PROTEIN"/>
    <property type="match status" value="1"/>
</dbReference>
<dbReference type="InterPro" id="IPR008166">
    <property type="entry name" value="Glyco_transf_92"/>
</dbReference>
<evidence type="ECO:0000256" key="6">
    <source>
        <dbReference type="ARBA" id="ARBA00022989"/>
    </source>
</evidence>
<dbReference type="EC" id="2.4.1.-" evidence="8"/>
<evidence type="ECO:0000313" key="9">
    <source>
        <dbReference type="EMBL" id="KAK9868815.1"/>
    </source>
</evidence>
<evidence type="ECO:0000256" key="4">
    <source>
        <dbReference type="ARBA" id="ARBA00022679"/>
    </source>
</evidence>
<dbReference type="EMBL" id="JALJOV010000011">
    <property type="protein sequence ID" value="KAK9868815.1"/>
    <property type="molecule type" value="Genomic_DNA"/>
</dbReference>
<evidence type="ECO:0000256" key="8">
    <source>
        <dbReference type="RuleBase" id="RU366017"/>
    </source>
</evidence>
<evidence type="ECO:0000256" key="2">
    <source>
        <dbReference type="ARBA" id="ARBA00007647"/>
    </source>
</evidence>
<keyword evidence="6" id="KW-1133">Transmembrane helix</keyword>
<dbReference type="Pfam" id="PF01697">
    <property type="entry name" value="Glyco_transf_92"/>
    <property type="match status" value="1"/>
</dbReference>
<dbReference type="PANTHER" id="PTHR21461:SF69">
    <property type="entry name" value="GLYCOSYLTRANSFERASE FAMILY 92 PROTEIN"/>
    <property type="match status" value="1"/>
</dbReference>
<proteinExistence type="inferred from homology"/>